<dbReference type="GO" id="GO:0003676">
    <property type="term" value="F:nucleic acid binding"/>
    <property type="evidence" value="ECO:0007669"/>
    <property type="project" value="InterPro"/>
</dbReference>
<keyword evidence="2" id="KW-0255">Endonuclease</keyword>
<dbReference type="AlphaFoldDB" id="A0A6A4RG22"/>
<dbReference type="Gene3D" id="1.10.30.50">
    <property type="match status" value="1"/>
</dbReference>
<reference evidence="2 3" key="1">
    <citation type="submission" date="2019-12" db="EMBL/GenBank/DDBJ databases">
        <authorList>
            <person name="Zhang Y.-J."/>
        </authorList>
    </citation>
    <scope>NUCLEOTIDE SEQUENCE [LARGE SCALE GENOMIC DNA]</scope>
    <source>
        <strain evidence="2 3">H18S-6</strain>
    </source>
</reference>
<accession>A0A6A4RG22</accession>
<keyword evidence="2" id="KW-0540">Nuclease</keyword>
<proteinExistence type="predicted"/>
<dbReference type="GO" id="GO:0004519">
    <property type="term" value="F:endonuclease activity"/>
    <property type="evidence" value="ECO:0007669"/>
    <property type="project" value="UniProtKB-KW"/>
</dbReference>
<name>A0A6A4RG22_9RHOB</name>
<protein>
    <submittedName>
        <fullName evidence="2">HNH endonuclease</fullName>
    </submittedName>
</protein>
<feature type="domain" description="HNH" evidence="1">
    <location>
        <begin position="54"/>
        <end position="103"/>
    </location>
</feature>
<dbReference type="RefSeq" id="WP_158980680.1">
    <property type="nucleotide sequence ID" value="NZ_WSFO01000011.1"/>
</dbReference>
<keyword evidence="2" id="KW-0378">Hydrolase</keyword>
<dbReference type="GO" id="GO:0008270">
    <property type="term" value="F:zinc ion binding"/>
    <property type="evidence" value="ECO:0007669"/>
    <property type="project" value="InterPro"/>
</dbReference>
<dbReference type="InterPro" id="IPR002711">
    <property type="entry name" value="HNH"/>
</dbReference>
<dbReference type="Proteomes" id="UP000441586">
    <property type="component" value="Unassembled WGS sequence"/>
</dbReference>
<gene>
    <name evidence="2" type="ORF">GP644_17870</name>
</gene>
<evidence type="ECO:0000259" key="1">
    <source>
        <dbReference type="Pfam" id="PF01844"/>
    </source>
</evidence>
<comment type="caution">
    <text evidence="2">The sequence shown here is derived from an EMBL/GenBank/DDBJ whole genome shotgun (WGS) entry which is preliminary data.</text>
</comment>
<evidence type="ECO:0000313" key="2">
    <source>
        <dbReference type="EMBL" id="KAE9627959.1"/>
    </source>
</evidence>
<dbReference type="EMBL" id="WSFO01000011">
    <property type="protein sequence ID" value="KAE9627959.1"/>
    <property type="molecule type" value="Genomic_DNA"/>
</dbReference>
<organism evidence="2 3">
    <name type="scientific">Parasedimentitalea maritima</name>
    <dbReference type="NCBI Taxonomy" id="2578117"/>
    <lineage>
        <taxon>Bacteria</taxon>
        <taxon>Pseudomonadati</taxon>
        <taxon>Pseudomonadota</taxon>
        <taxon>Alphaproteobacteria</taxon>
        <taxon>Rhodobacterales</taxon>
        <taxon>Paracoccaceae</taxon>
        <taxon>Parasedimentitalea</taxon>
    </lineage>
</organism>
<dbReference type="Pfam" id="PF01844">
    <property type="entry name" value="HNH"/>
    <property type="match status" value="1"/>
</dbReference>
<sequence length="211" mass="24768">MTSSTIELNQDELKICRELLSSDLNHKEVWASPQAEKLKKRIKDFYIKVQCYRCCYCMQEDVSEHGRDWDIEHVIPQSIERGFIFEPDNLSVSCTECNGAKNNVEVRVRKTQSISKSPNSYKIVHPHFDEWGDHLELEGQYVYHSLSKKGDFTIFHCKLARFYQRVLHKKDRIRDQNFSDDLSKLKLVKSEREAIPIIASIMSRIKLEEGD</sequence>
<evidence type="ECO:0000313" key="3">
    <source>
        <dbReference type="Proteomes" id="UP000441586"/>
    </source>
</evidence>